<comment type="caution">
    <text evidence="1">The sequence shown here is derived from an EMBL/GenBank/DDBJ whole genome shotgun (WGS) entry which is preliminary data.</text>
</comment>
<sequence length="112" mass="12363">MNELRLRQVTELVSTNPNKRNWRGILIALLVIILVLALIVTSVALLTPPEEGPRIKGGRLRMADVSLASGIHSSSIISPTQNEPGIREAFPLIQRVGYCLFLRCSAPHLELK</sequence>
<reference evidence="1" key="1">
    <citation type="submission" date="2023-04" db="EMBL/GenBank/DDBJ databases">
        <title>A chromosome-level genome assembly of the parasitoid wasp Eretmocerus hayati.</title>
        <authorList>
            <person name="Zhong Y."/>
            <person name="Liu S."/>
            <person name="Liu Y."/>
        </authorList>
    </citation>
    <scope>NUCLEOTIDE SEQUENCE</scope>
    <source>
        <strain evidence="1">ZJU_SS_LIU_2023</strain>
    </source>
</reference>
<evidence type="ECO:0000313" key="1">
    <source>
        <dbReference type="EMBL" id="KAJ8676933.1"/>
    </source>
</evidence>
<keyword evidence="2" id="KW-1185">Reference proteome</keyword>
<dbReference type="Proteomes" id="UP001239111">
    <property type="component" value="Chromosome 2"/>
</dbReference>
<evidence type="ECO:0000313" key="2">
    <source>
        <dbReference type="Proteomes" id="UP001239111"/>
    </source>
</evidence>
<gene>
    <name evidence="1" type="ORF">QAD02_012720</name>
</gene>
<dbReference type="EMBL" id="CM056742">
    <property type="protein sequence ID" value="KAJ8676933.1"/>
    <property type="molecule type" value="Genomic_DNA"/>
</dbReference>
<accession>A0ACC2P1E1</accession>
<name>A0ACC2P1E1_9HYME</name>
<organism evidence="1 2">
    <name type="scientific">Eretmocerus hayati</name>
    <dbReference type="NCBI Taxonomy" id="131215"/>
    <lineage>
        <taxon>Eukaryota</taxon>
        <taxon>Metazoa</taxon>
        <taxon>Ecdysozoa</taxon>
        <taxon>Arthropoda</taxon>
        <taxon>Hexapoda</taxon>
        <taxon>Insecta</taxon>
        <taxon>Pterygota</taxon>
        <taxon>Neoptera</taxon>
        <taxon>Endopterygota</taxon>
        <taxon>Hymenoptera</taxon>
        <taxon>Apocrita</taxon>
        <taxon>Proctotrupomorpha</taxon>
        <taxon>Chalcidoidea</taxon>
        <taxon>Aphelinidae</taxon>
        <taxon>Aphelininae</taxon>
        <taxon>Eretmocerus</taxon>
    </lineage>
</organism>
<protein>
    <submittedName>
        <fullName evidence="1">Uncharacterized protein</fullName>
    </submittedName>
</protein>
<proteinExistence type="predicted"/>